<dbReference type="InterPro" id="IPR003593">
    <property type="entry name" value="AAA+_ATPase"/>
</dbReference>
<proteinExistence type="inferred from homology"/>
<dbReference type="SMART" id="SM00382">
    <property type="entry name" value="AAA"/>
    <property type="match status" value="1"/>
</dbReference>
<keyword evidence="4" id="KW-0804">Transcription</keyword>
<evidence type="ECO:0000256" key="1">
    <source>
        <dbReference type="ARBA" id="ARBA00005820"/>
    </source>
</evidence>
<dbReference type="InterPro" id="IPR011990">
    <property type="entry name" value="TPR-like_helical_dom_sf"/>
</dbReference>
<evidence type="ECO:0000256" key="6">
    <source>
        <dbReference type="SAM" id="MobiDB-lite"/>
    </source>
</evidence>
<dbReference type="SUPFAM" id="SSF48452">
    <property type="entry name" value="TPR-like"/>
    <property type="match status" value="1"/>
</dbReference>
<dbReference type="SUPFAM" id="SSF52540">
    <property type="entry name" value="P-loop containing nucleoside triphosphate hydrolases"/>
    <property type="match status" value="1"/>
</dbReference>
<evidence type="ECO:0000313" key="9">
    <source>
        <dbReference type="Proteomes" id="UP000478148"/>
    </source>
</evidence>
<feature type="domain" description="OmpR/PhoB-type" evidence="7">
    <location>
        <begin position="1"/>
        <end position="96"/>
    </location>
</feature>
<dbReference type="PROSITE" id="PS51755">
    <property type="entry name" value="OMPR_PHOB"/>
    <property type="match status" value="1"/>
</dbReference>
<dbReference type="GO" id="GO:0003677">
    <property type="term" value="F:DNA binding"/>
    <property type="evidence" value="ECO:0007669"/>
    <property type="project" value="UniProtKB-UniRule"/>
</dbReference>
<keyword evidence="2" id="KW-0805">Transcription regulation</keyword>
<dbReference type="PANTHER" id="PTHR35807">
    <property type="entry name" value="TRANSCRIPTIONAL REGULATOR REDD-RELATED"/>
    <property type="match status" value="1"/>
</dbReference>
<organism evidence="8 9">
    <name type="scientific">Verrucosispora sioxanthis</name>
    <dbReference type="NCBI Taxonomy" id="2499994"/>
    <lineage>
        <taxon>Bacteria</taxon>
        <taxon>Bacillati</taxon>
        <taxon>Actinomycetota</taxon>
        <taxon>Actinomycetes</taxon>
        <taxon>Micromonosporales</taxon>
        <taxon>Micromonosporaceae</taxon>
        <taxon>Micromonospora</taxon>
    </lineage>
</organism>
<dbReference type="InterPro" id="IPR041664">
    <property type="entry name" value="AAA_16"/>
</dbReference>
<dbReference type="SMART" id="SM00862">
    <property type="entry name" value="Trans_reg_C"/>
    <property type="match status" value="1"/>
</dbReference>
<name>A0A6M1L892_9ACTN</name>
<dbReference type="RefSeq" id="WP_164448321.1">
    <property type="nucleotide sequence ID" value="NZ_SAIY01000005.1"/>
</dbReference>
<comment type="similarity">
    <text evidence="1">Belongs to the AfsR/DnrI/RedD regulatory family.</text>
</comment>
<dbReference type="Gene3D" id="1.25.40.10">
    <property type="entry name" value="Tetratricopeptide repeat domain"/>
    <property type="match status" value="1"/>
</dbReference>
<dbReference type="InterPro" id="IPR001867">
    <property type="entry name" value="OmpR/PhoB-type_DNA-bd"/>
</dbReference>
<sequence length="499" mass="53637">MELHLLGPVEIRHHERPVAVGRRLHRLLLGILALRANTLVSTSELVDLLWSARAPRTARAMVHSRVSELRTALTAAGIGDEQLTILTDGSGYRMLLDPTTVDVHRFRLLVARGGVADGALDWPQRRDLLREALALWRGPAFGGWLPRQPPPPEVESLEDARLTALEQLFEAELNTDADAGVLVERLGPLAAQHPSRERFTLSLMRALAASHRPGDALRAYEQHRRWLAAELGADPSDELRHLHLTLLRAVEPDGSPPDVAMSTPTLPPGPAELPAEPGGFVGRRAELTHLDAAVRTGSRIVALVGPAGVGKTALALRFAHARLHQRPAAHLYADLRGTAEPVAPATVLERFLRALGVPGDAIPADLDERAARYRSELAGQPVLILLDNADSSHQVRPLLPGAGSSLVLITSRRRLDGLVATHGATQVVLAPLTESDAQHLLRQGLAASAADESAELRRIAELCDRLPLALGSPPRGWASSAAERRWPGGSPPRATGSAC</sequence>
<keyword evidence="9" id="KW-1185">Reference proteome</keyword>
<dbReference type="AlphaFoldDB" id="A0A6M1L892"/>
<dbReference type="InterPro" id="IPR036388">
    <property type="entry name" value="WH-like_DNA-bd_sf"/>
</dbReference>
<dbReference type="InterPro" id="IPR005158">
    <property type="entry name" value="BTAD"/>
</dbReference>
<evidence type="ECO:0000256" key="2">
    <source>
        <dbReference type="ARBA" id="ARBA00023015"/>
    </source>
</evidence>
<dbReference type="SUPFAM" id="SSF46894">
    <property type="entry name" value="C-terminal effector domain of the bipartite response regulators"/>
    <property type="match status" value="1"/>
</dbReference>
<gene>
    <name evidence="8" type="ORF">ENC19_18245</name>
</gene>
<evidence type="ECO:0000256" key="4">
    <source>
        <dbReference type="ARBA" id="ARBA00023163"/>
    </source>
</evidence>
<dbReference type="Proteomes" id="UP000478148">
    <property type="component" value="Unassembled WGS sequence"/>
</dbReference>
<dbReference type="Pfam" id="PF13191">
    <property type="entry name" value="AAA_16"/>
    <property type="match status" value="1"/>
</dbReference>
<evidence type="ECO:0000259" key="7">
    <source>
        <dbReference type="PROSITE" id="PS51755"/>
    </source>
</evidence>
<dbReference type="InterPro" id="IPR016032">
    <property type="entry name" value="Sig_transdc_resp-reg_C-effctor"/>
</dbReference>
<dbReference type="SMART" id="SM01043">
    <property type="entry name" value="BTAD"/>
    <property type="match status" value="1"/>
</dbReference>
<accession>A0A6M1L892</accession>
<dbReference type="InterPro" id="IPR027417">
    <property type="entry name" value="P-loop_NTPase"/>
</dbReference>
<dbReference type="CDD" id="cd15831">
    <property type="entry name" value="BTAD"/>
    <property type="match status" value="1"/>
</dbReference>
<dbReference type="GO" id="GO:0006355">
    <property type="term" value="P:regulation of DNA-templated transcription"/>
    <property type="evidence" value="ECO:0007669"/>
    <property type="project" value="InterPro"/>
</dbReference>
<dbReference type="InterPro" id="IPR051677">
    <property type="entry name" value="AfsR-DnrI-RedD_regulator"/>
</dbReference>
<dbReference type="Pfam" id="PF03704">
    <property type="entry name" value="BTAD"/>
    <property type="match status" value="1"/>
</dbReference>
<evidence type="ECO:0000256" key="5">
    <source>
        <dbReference type="PROSITE-ProRule" id="PRU01091"/>
    </source>
</evidence>
<dbReference type="Gene3D" id="1.10.10.10">
    <property type="entry name" value="Winged helix-like DNA-binding domain superfamily/Winged helix DNA-binding domain"/>
    <property type="match status" value="1"/>
</dbReference>
<keyword evidence="3 5" id="KW-0238">DNA-binding</keyword>
<evidence type="ECO:0000256" key="3">
    <source>
        <dbReference type="ARBA" id="ARBA00023125"/>
    </source>
</evidence>
<feature type="DNA-binding region" description="OmpR/PhoB-type" evidence="5">
    <location>
        <begin position="1"/>
        <end position="96"/>
    </location>
</feature>
<dbReference type="PANTHER" id="PTHR35807:SF1">
    <property type="entry name" value="TRANSCRIPTIONAL REGULATOR REDD"/>
    <property type="match status" value="1"/>
</dbReference>
<evidence type="ECO:0000313" key="8">
    <source>
        <dbReference type="EMBL" id="NGM14464.1"/>
    </source>
</evidence>
<feature type="region of interest" description="Disordered" evidence="6">
    <location>
        <begin position="473"/>
        <end position="499"/>
    </location>
</feature>
<dbReference type="GO" id="GO:0000160">
    <property type="term" value="P:phosphorelay signal transduction system"/>
    <property type="evidence" value="ECO:0007669"/>
    <property type="project" value="InterPro"/>
</dbReference>
<comment type="caution">
    <text evidence="8">The sequence shown here is derived from an EMBL/GenBank/DDBJ whole genome shotgun (WGS) entry which is preliminary data.</text>
</comment>
<dbReference type="Gene3D" id="3.40.50.300">
    <property type="entry name" value="P-loop containing nucleotide triphosphate hydrolases"/>
    <property type="match status" value="1"/>
</dbReference>
<dbReference type="EMBL" id="SAIY01000005">
    <property type="protein sequence ID" value="NGM14464.1"/>
    <property type="molecule type" value="Genomic_DNA"/>
</dbReference>
<protein>
    <submittedName>
        <fullName evidence="8">AAA family ATPase</fullName>
    </submittedName>
</protein>
<reference evidence="8 9" key="1">
    <citation type="submission" date="2020-02" db="EMBL/GenBank/DDBJ databases">
        <title>Draft Genome Sequence of Verrucosispora sp. Strain CWR15, Isolated from Gulf of Mexico Sponge.</title>
        <authorList>
            <person name="Kennedy S.J."/>
            <person name="Cella E."/>
            <person name="Azarian T."/>
            <person name="Baker B.J."/>
            <person name="Shaw L.N."/>
        </authorList>
    </citation>
    <scope>NUCLEOTIDE SEQUENCE [LARGE SCALE GENOMIC DNA]</scope>
    <source>
        <strain evidence="8 9">CWR15</strain>
    </source>
</reference>